<dbReference type="Proteomes" id="UP001345219">
    <property type="component" value="Chromosome 9"/>
</dbReference>
<reference evidence="1 2" key="1">
    <citation type="journal article" date="2023" name="Hortic Res">
        <title>Pangenome of water caltrop reveals structural variations and asymmetric subgenome divergence after allopolyploidization.</title>
        <authorList>
            <person name="Zhang X."/>
            <person name="Chen Y."/>
            <person name="Wang L."/>
            <person name="Yuan Y."/>
            <person name="Fang M."/>
            <person name="Shi L."/>
            <person name="Lu R."/>
            <person name="Comes H.P."/>
            <person name="Ma Y."/>
            <person name="Chen Y."/>
            <person name="Huang G."/>
            <person name="Zhou Y."/>
            <person name="Zheng Z."/>
            <person name="Qiu Y."/>
        </authorList>
    </citation>
    <scope>NUCLEOTIDE SEQUENCE [LARGE SCALE GENOMIC DNA]</scope>
    <source>
        <tissue evidence="1">Roots</tissue>
    </source>
</reference>
<comment type="caution">
    <text evidence="1">The sequence shown here is derived from an EMBL/GenBank/DDBJ whole genome shotgun (WGS) entry which is preliminary data.</text>
</comment>
<name>A0AAN7GQ63_9MYRT</name>
<evidence type="ECO:0000313" key="1">
    <source>
        <dbReference type="EMBL" id="KAK4743897.1"/>
    </source>
</evidence>
<keyword evidence="2" id="KW-1185">Reference proteome</keyword>
<gene>
    <name evidence="1" type="ORF">SAY87_010209</name>
</gene>
<organism evidence="1 2">
    <name type="scientific">Trapa incisa</name>
    <dbReference type="NCBI Taxonomy" id="236973"/>
    <lineage>
        <taxon>Eukaryota</taxon>
        <taxon>Viridiplantae</taxon>
        <taxon>Streptophyta</taxon>
        <taxon>Embryophyta</taxon>
        <taxon>Tracheophyta</taxon>
        <taxon>Spermatophyta</taxon>
        <taxon>Magnoliopsida</taxon>
        <taxon>eudicotyledons</taxon>
        <taxon>Gunneridae</taxon>
        <taxon>Pentapetalae</taxon>
        <taxon>rosids</taxon>
        <taxon>malvids</taxon>
        <taxon>Myrtales</taxon>
        <taxon>Lythraceae</taxon>
        <taxon>Trapa</taxon>
    </lineage>
</organism>
<protein>
    <submittedName>
        <fullName evidence="1">Uncharacterized protein</fullName>
    </submittedName>
</protein>
<evidence type="ECO:0000313" key="2">
    <source>
        <dbReference type="Proteomes" id="UP001345219"/>
    </source>
</evidence>
<accession>A0AAN7GQ63</accession>
<dbReference type="AlphaFoldDB" id="A0AAN7GQ63"/>
<proteinExistence type="predicted"/>
<dbReference type="EMBL" id="JAXIOK010000022">
    <property type="protein sequence ID" value="KAK4743897.1"/>
    <property type="molecule type" value="Genomic_DNA"/>
</dbReference>
<sequence length="100" mass="11440">MLQTAKLCIHMTLSFPTEADGHNQLVVKRVRPSRSHPLPNSINWVCLRFNPLVSCDIEVCRELLPKSGVEFSCWRLDRYFSSCDDTSATCQVSRDYKGAY</sequence>